<dbReference type="HOGENOM" id="CLU_022726_0_0_1"/>
<accession>A0A0C9XGZ1</accession>
<dbReference type="AlphaFoldDB" id="A0A0C9XGZ1"/>
<evidence type="ECO:0000256" key="1">
    <source>
        <dbReference type="SAM" id="MobiDB-lite"/>
    </source>
</evidence>
<evidence type="ECO:0000313" key="2">
    <source>
        <dbReference type="EMBL" id="KIJ96941.1"/>
    </source>
</evidence>
<dbReference type="Proteomes" id="UP000054477">
    <property type="component" value="Unassembled WGS sequence"/>
</dbReference>
<keyword evidence="3" id="KW-1185">Reference proteome</keyword>
<dbReference type="OrthoDB" id="3069791at2759"/>
<name>A0A0C9XGZ1_9AGAR</name>
<protein>
    <submittedName>
        <fullName evidence="2">Uncharacterized protein</fullName>
    </submittedName>
</protein>
<dbReference type="EMBL" id="KN838706">
    <property type="protein sequence ID" value="KIJ96941.1"/>
    <property type="molecule type" value="Genomic_DNA"/>
</dbReference>
<reference evidence="3" key="2">
    <citation type="submission" date="2015-01" db="EMBL/GenBank/DDBJ databases">
        <title>Evolutionary Origins and Diversification of the Mycorrhizal Mutualists.</title>
        <authorList>
            <consortium name="DOE Joint Genome Institute"/>
            <consortium name="Mycorrhizal Genomics Consortium"/>
            <person name="Kohler A."/>
            <person name="Kuo A."/>
            <person name="Nagy L.G."/>
            <person name="Floudas D."/>
            <person name="Copeland A."/>
            <person name="Barry K.W."/>
            <person name="Cichocki N."/>
            <person name="Veneault-Fourrey C."/>
            <person name="LaButti K."/>
            <person name="Lindquist E.A."/>
            <person name="Lipzen A."/>
            <person name="Lundell T."/>
            <person name="Morin E."/>
            <person name="Murat C."/>
            <person name="Riley R."/>
            <person name="Ohm R."/>
            <person name="Sun H."/>
            <person name="Tunlid A."/>
            <person name="Henrissat B."/>
            <person name="Grigoriev I.V."/>
            <person name="Hibbett D.S."/>
            <person name="Martin F."/>
        </authorList>
    </citation>
    <scope>NUCLEOTIDE SEQUENCE [LARGE SCALE GENOMIC DNA]</scope>
    <source>
        <strain evidence="3">LaAM-08-1</strain>
    </source>
</reference>
<organism evidence="2 3">
    <name type="scientific">Laccaria amethystina LaAM-08-1</name>
    <dbReference type="NCBI Taxonomy" id="1095629"/>
    <lineage>
        <taxon>Eukaryota</taxon>
        <taxon>Fungi</taxon>
        <taxon>Dikarya</taxon>
        <taxon>Basidiomycota</taxon>
        <taxon>Agaricomycotina</taxon>
        <taxon>Agaricomycetes</taxon>
        <taxon>Agaricomycetidae</taxon>
        <taxon>Agaricales</taxon>
        <taxon>Agaricineae</taxon>
        <taxon>Hydnangiaceae</taxon>
        <taxon>Laccaria</taxon>
    </lineage>
</organism>
<evidence type="ECO:0000313" key="3">
    <source>
        <dbReference type="Proteomes" id="UP000054477"/>
    </source>
</evidence>
<proteinExistence type="predicted"/>
<reference evidence="2 3" key="1">
    <citation type="submission" date="2014-04" db="EMBL/GenBank/DDBJ databases">
        <authorList>
            <consortium name="DOE Joint Genome Institute"/>
            <person name="Kuo A."/>
            <person name="Kohler A."/>
            <person name="Nagy L.G."/>
            <person name="Floudas D."/>
            <person name="Copeland A."/>
            <person name="Barry K.W."/>
            <person name="Cichocki N."/>
            <person name="Veneault-Fourrey C."/>
            <person name="LaButti K."/>
            <person name="Lindquist E.A."/>
            <person name="Lipzen A."/>
            <person name="Lundell T."/>
            <person name="Morin E."/>
            <person name="Murat C."/>
            <person name="Sun H."/>
            <person name="Tunlid A."/>
            <person name="Henrissat B."/>
            <person name="Grigoriev I.V."/>
            <person name="Hibbett D.S."/>
            <person name="Martin F."/>
            <person name="Nordberg H.P."/>
            <person name="Cantor M.N."/>
            <person name="Hua S.X."/>
        </authorList>
    </citation>
    <scope>NUCLEOTIDE SEQUENCE [LARGE SCALE GENOMIC DNA]</scope>
    <source>
        <strain evidence="2 3">LaAM-08-1</strain>
    </source>
</reference>
<feature type="region of interest" description="Disordered" evidence="1">
    <location>
        <begin position="66"/>
        <end position="110"/>
    </location>
</feature>
<sequence length="482" mass="53408">MPSKARVPAAHSANEDDDVYLSDKSQANDELTSVSAMVREVIRECPDVGMFELDMITMIMTVYPPKRKTPTQKRNATDTSDNDRDSSEVAGIKENDKKKKNHNAPGESDDELEEPVIIYLTMYVYVEKPPIPGKKGKLSDSNKYVQKGPFKLKSMENYSTFLVKISAALPCPVLNIVQEKMTWKCQTPQNSPLLPLRKELGYSAMLEMIKAKWVSGHFAKLLISQCCEERSLTGGGIITIPTCEPAGFDYTELEACSTEDSIAQQHSHFNQVVGLMVRQLEEKYLIGNHLHFPGKHIFTDSSTSWTWDLTDVQLNIWATHIVHNTATLEHPPESKHFDKSACITALNTKNTNEFIPTPALAAPPAAPASNMSNLIELLLVGMPQQQQAAMVPKPAALEVPVAVPAAPALSMIALAPTVPMADSLTIPDVPLDDFCACYHVDPKDREHLEKMEFFPEDDLDSLGLDNWKVFGGFAVLSWVLQS</sequence>
<gene>
    <name evidence="2" type="ORF">K443DRAFT_10259</name>
</gene>
<feature type="compositionally biased region" description="Basic and acidic residues" evidence="1">
    <location>
        <begin position="81"/>
        <end position="97"/>
    </location>
</feature>
<feature type="region of interest" description="Disordered" evidence="1">
    <location>
        <begin position="1"/>
        <end position="25"/>
    </location>
</feature>